<comment type="caution">
    <text evidence="1">The sequence shown here is derived from an EMBL/GenBank/DDBJ whole genome shotgun (WGS) entry which is preliminary data.</text>
</comment>
<keyword evidence="2" id="KW-1185">Reference proteome</keyword>
<sequence>AGASRRRLRTALDKLLWKGTQQQVSGQFLTARLRVPFCGDGGSRTIGLNTWTES</sequence>
<name>A0A2C6KVB6_9APIC</name>
<gene>
    <name evidence="1" type="ORF">CSUI_005402</name>
</gene>
<evidence type="ECO:0000313" key="2">
    <source>
        <dbReference type="Proteomes" id="UP000221165"/>
    </source>
</evidence>
<accession>A0A2C6KVB6</accession>
<organism evidence="1 2">
    <name type="scientific">Cystoisospora suis</name>
    <dbReference type="NCBI Taxonomy" id="483139"/>
    <lineage>
        <taxon>Eukaryota</taxon>
        <taxon>Sar</taxon>
        <taxon>Alveolata</taxon>
        <taxon>Apicomplexa</taxon>
        <taxon>Conoidasida</taxon>
        <taxon>Coccidia</taxon>
        <taxon>Eucoccidiorida</taxon>
        <taxon>Eimeriorina</taxon>
        <taxon>Sarcocystidae</taxon>
        <taxon>Cystoisospora</taxon>
    </lineage>
</organism>
<dbReference type="AlphaFoldDB" id="A0A2C6KVB6"/>
<proteinExistence type="predicted"/>
<dbReference type="GeneID" id="94428789"/>
<feature type="non-terminal residue" evidence="1">
    <location>
        <position position="1"/>
    </location>
</feature>
<reference evidence="1 2" key="1">
    <citation type="journal article" date="2017" name="Int. J. Parasitol.">
        <title>The genome of the protozoan parasite Cystoisospora suis and a reverse vaccinology approach to identify vaccine candidates.</title>
        <authorList>
            <person name="Palmieri N."/>
            <person name="Shrestha A."/>
            <person name="Ruttkowski B."/>
            <person name="Beck T."/>
            <person name="Vogl C."/>
            <person name="Tomley F."/>
            <person name="Blake D.P."/>
            <person name="Joachim A."/>
        </authorList>
    </citation>
    <scope>NUCLEOTIDE SEQUENCE [LARGE SCALE GENOMIC DNA]</scope>
    <source>
        <strain evidence="1 2">Wien I</strain>
    </source>
</reference>
<dbReference type="VEuPathDB" id="ToxoDB:CSUI_005402"/>
<evidence type="ECO:0000313" key="1">
    <source>
        <dbReference type="EMBL" id="PHJ20759.1"/>
    </source>
</evidence>
<protein>
    <submittedName>
        <fullName evidence="1">Uncharacterized protein</fullName>
    </submittedName>
</protein>
<dbReference type="RefSeq" id="XP_067922445.1">
    <property type="nucleotide sequence ID" value="XM_068065578.1"/>
</dbReference>
<dbReference type="EMBL" id="MIGC01002617">
    <property type="protein sequence ID" value="PHJ20759.1"/>
    <property type="molecule type" value="Genomic_DNA"/>
</dbReference>
<dbReference type="Proteomes" id="UP000221165">
    <property type="component" value="Unassembled WGS sequence"/>
</dbReference>